<evidence type="ECO:0000256" key="3">
    <source>
        <dbReference type="ARBA" id="ARBA00023054"/>
    </source>
</evidence>
<evidence type="ECO:0000256" key="6">
    <source>
        <dbReference type="SAM" id="Coils"/>
    </source>
</evidence>
<gene>
    <name evidence="8" type="ORF">EAG_14094</name>
</gene>
<evidence type="ECO:0000256" key="2">
    <source>
        <dbReference type="ARBA" id="ARBA00007979"/>
    </source>
</evidence>
<dbReference type="FunCoup" id="E1ZX92">
    <property type="interactions" value="600"/>
</dbReference>
<evidence type="ECO:0000256" key="5">
    <source>
        <dbReference type="ARBA" id="ARBA00023306"/>
    </source>
</evidence>
<dbReference type="AlphaFoldDB" id="E1ZX92"/>
<protein>
    <submittedName>
        <fullName evidence="8">Geminin</fullName>
    </submittedName>
</protein>
<comment type="similarity">
    <text evidence="2">Belongs to the geminin family.</text>
</comment>
<name>E1ZX92_CAMFO</name>
<keyword evidence="3 6" id="KW-0175">Coiled coil</keyword>
<keyword evidence="4" id="KW-0539">Nucleus</keyword>
<dbReference type="InParanoid" id="E1ZX92"/>
<evidence type="ECO:0000256" key="7">
    <source>
        <dbReference type="SAM" id="MobiDB-lite"/>
    </source>
</evidence>
<keyword evidence="9" id="KW-1185">Reference proteome</keyword>
<dbReference type="GO" id="GO:0005634">
    <property type="term" value="C:nucleus"/>
    <property type="evidence" value="ECO:0007669"/>
    <property type="project" value="UniProtKB-SubCell"/>
</dbReference>
<feature type="region of interest" description="Disordered" evidence="7">
    <location>
        <begin position="43"/>
        <end position="71"/>
    </location>
</feature>
<sequence>MEPITNIEIIAHKETRKPLQILQPAATDKKILVGGDKVFRSTKQKQLKEKTKGNMAKTKKDAKSKKVTTENKAIQTVREEELMIESEDLTSIANPSENYWQLLAERRRVALADTLGENKTLRQCIEKLKEENREYKEMLDETKTLIEVLQVILFGYTSLFNII</sequence>
<dbReference type="Pfam" id="PF07412">
    <property type="entry name" value="Geminin"/>
    <property type="match status" value="1"/>
</dbReference>
<dbReference type="Gene3D" id="1.20.5.1180">
    <property type="entry name" value="Geminin coiled-coil domain"/>
    <property type="match status" value="1"/>
</dbReference>
<dbReference type="PANTHER" id="PTHR13372:SF5">
    <property type="entry name" value="GEMININ"/>
    <property type="match status" value="1"/>
</dbReference>
<dbReference type="PANTHER" id="PTHR13372">
    <property type="entry name" value="GEMININ"/>
    <property type="match status" value="1"/>
</dbReference>
<dbReference type="OrthoDB" id="10043826at2759"/>
<evidence type="ECO:0000256" key="1">
    <source>
        <dbReference type="ARBA" id="ARBA00004123"/>
    </source>
</evidence>
<comment type="subcellular location">
    <subcellularLocation>
        <location evidence="1">Nucleus</location>
    </subcellularLocation>
</comment>
<reference evidence="8 9" key="1">
    <citation type="journal article" date="2010" name="Science">
        <title>Genomic comparison of the ants Camponotus floridanus and Harpegnathos saltator.</title>
        <authorList>
            <person name="Bonasio R."/>
            <person name="Zhang G."/>
            <person name="Ye C."/>
            <person name="Mutti N.S."/>
            <person name="Fang X."/>
            <person name="Qin N."/>
            <person name="Donahue G."/>
            <person name="Yang P."/>
            <person name="Li Q."/>
            <person name="Li C."/>
            <person name="Zhang P."/>
            <person name="Huang Z."/>
            <person name="Berger S.L."/>
            <person name="Reinberg D."/>
            <person name="Wang J."/>
            <person name="Liebig J."/>
        </authorList>
    </citation>
    <scope>NUCLEOTIDE SEQUENCE [LARGE SCALE GENOMIC DNA]</scope>
    <source>
        <strain evidence="9">C129</strain>
    </source>
</reference>
<accession>E1ZX92</accession>
<dbReference type="InterPro" id="IPR022786">
    <property type="entry name" value="Geminin/Multicilin"/>
</dbReference>
<organism evidence="9">
    <name type="scientific">Camponotus floridanus</name>
    <name type="common">Florida carpenter ant</name>
    <dbReference type="NCBI Taxonomy" id="104421"/>
    <lineage>
        <taxon>Eukaryota</taxon>
        <taxon>Metazoa</taxon>
        <taxon>Ecdysozoa</taxon>
        <taxon>Arthropoda</taxon>
        <taxon>Hexapoda</taxon>
        <taxon>Insecta</taxon>
        <taxon>Pterygota</taxon>
        <taxon>Neoptera</taxon>
        <taxon>Endopterygota</taxon>
        <taxon>Hymenoptera</taxon>
        <taxon>Apocrita</taxon>
        <taxon>Aculeata</taxon>
        <taxon>Formicoidea</taxon>
        <taxon>Formicidae</taxon>
        <taxon>Formicinae</taxon>
        <taxon>Camponotus</taxon>
    </lineage>
</organism>
<dbReference type="Proteomes" id="UP000000311">
    <property type="component" value="Unassembled WGS sequence"/>
</dbReference>
<keyword evidence="5" id="KW-0131">Cell cycle</keyword>
<dbReference type="GO" id="GO:0008156">
    <property type="term" value="P:negative regulation of DNA replication"/>
    <property type="evidence" value="ECO:0007669"/>
    <property type="project" value="TreeGrafter"/>
</dbReference>
<dbReference type="STRING" id="104421.E1ZX92"/>
<evidence type="ECO:0000256" key="4">
    <source>
        <dbReference type="ARBA" id="ARBA00023242"/>
    </source>
</evidence>
<evidence type="ECO:0000313" key="8">
    <source>
        <dbReference type="EMBL" id="EFN74182.1"/>
    </source>
</evidence>
<proteinExistence type="inferred from homology"/>
<evidence type="ECO:0000313" key="9">
    <source>
        <dbReference type="Proteomes" id="UP000000311"/>
    </source>
</evidence>
<feature type="coiled-coil region" evidence="6">
    <location>
        <begin position="111"/>
        <end position="148"/>
    </location>
</feature>
<dbReference type="GO" id="GO:0045786">
    <property type="term" value="P:negative regulation of cell cycle"/>
    <property type="evidence" value="ECO:0007669"/>
    <property type="project" value="TreeGrafter"/>
</dbReference>
<dbReference type="SUPFAM" id="SSF111469">
    <property type="entry name" value="Geminin coiled-coil domain"/>
    <property type="match status" value="1"/>
</dbReference>
<dbReference type="OMA" id="KNEMSAK"/>
<dbReference type="EMBL" id="GL435030">
    <property type="protein sequence ID" value="EFN74182.1"/>
    <property type="molecule type" value="Genomic_DNA"/>
</dbReference>